<name>A0A242KCG1_9ENTE</name>
<dbReference type="EMBL" id="NGMM01000001">
    <property type="protein sequence ID" value="OTP18747.1"/>
    <property type="molecule type" value="Genomic_DNA"/>
</dbReference>
<protein>
    <submittedName>
        <fullName evidence="1">Uncharacterized protein</fullName>
    </submittedName>
</protein>
<reference evidence="1" key="1">
    <citation type="submission" date="2017-05" db="EMBL/GenBank/DDBJ databases">
        <title>The Genome Sequence of Enterococcus sp. 9E7_DIV0242.</title>
        <authorList>
            <consortium name="The Broad Institute Genomics Platform"/>
            <consortium name="The Broad Institute Genomic Center for Infectious Diseases"/>
            <person name="Earl A."/>
            <person name="Manson A."/>
            <person name="Schwartman J."/>
            <person name="Gilmore M."/>
            <person name="Abouelleil A."/>
            <person name="Cao P."/>
            <person name="Chapman S."/>
            <person name="Cusick C."/>
            <person name="Shea T."/>
            <person name="Young S."/>
            <person name="Neafsey D."/>
            <person name="Nusbaum C."/>
            <person name="Birren B."/>
        </authorList>
    </citation>
    <scope>NUCLEOTIDE SEQUENCE [LARGE SCALE GENOMIC DNA]</scope>
    <source>
        <strain evidence="1">9E7_DIV0242</strain>
    </source>
</reference>
<proteinExistence type="predicted"/>
<organism evidence="1">
    <name type="scientific">Candidatus Enterococcus clewellii</name>
    <dbReference type="NCBI Taxonomy" id="1834193"/>
    <lineage>
        <taxon>Bacteria</taxon>
        <taxon>Bacillati</taxon>
        <taxon>Bacillota</taxon>
        <taxon>Bacilli</taxon>
        <taxon>Lactobacillales</taxon>
        <taxon>Enterococcaceae</taxon>
        <taxon>Enterococcus</taxon>
    </lineage>
</organism>
<gene>
    <name evidence="2" type="ORF">A5888_000525</name>
    <name evidence="1" type="ORF">A5888_000561</name>
</gene>
<reference evidence="2" key="3">
    <citation type="submission" date="2024-03" db="EMBL/GenBank/DDBJ databases">
        <title>The Genome Sequence of Enterococcus sp. DIV0242b.</title>
        <authorList>
            <consortium name="The Broad Institute Genomics Platform"/>
            <consortium name="The Broad Institute Microbial Omics Core"/>
            <consortium name="The Broad Institute Genomic Center for Infectious Diseases"/>
            <person name="Earl A."/>
            <person name="Manson A."/>
            <person name="Gilmore M."/>
            <person name="Schwartman J."/>
            <person name="Shea T."/>
            <person name="Abouelleil A."/>
            <person name="Cao P."/>
            <person name="Chapman S."/>
            <person name="Cusick C."/>
            <person name="Young S."/>
            <person name="Neafsey D."/>
            <person name="Nusbaum C."/>
            <person name="Birren B."/>
        </authorList>
    </citation>
    <scope>NUCLEOTIDE SEQUENCE</scope>
    <source>
        <strain evidence="2">9E7_DIV0242</strain>
    </source>
</reference>
<reference evidence="2" key="2">
    <citation type="submission" date="2017-05" db="EMBL/GenBank/DDBJ databases">
        <authorList>
            <consortium name="The Broad Institute Genomics Platform"/>
            <consortium name="The Broad Institute Genomic Center for Infectious Diseases"/>
            <person name="Earl A."/>
            <person name="Manson A."/>
            <person name="Schwartman J."/>
            <person name="Gilmore M."/>
            <person name="Abouelleil A."/>
            <person name="Cao P."/>
            <person name="Chapman S."/>
            <person name="Cusick C."/>
            <person name="Shea T."/>
            <person name="Young S."/>
            <person name="Neafsey D."/>
            <person name="Nusbaum C."/>
            <person name="Birren B."/>
        </authorList>
    </citation>
    <scope>NUCLEOTIDE SEQUENCE</scope>
    <source>
        <strain evidence="2">9E7_DIV0242</strain>
    </source>
</reference>
<sequence length="96" mass="10608">MLIKTEILSYQNLQQVNITTGEITERECLTTDITTILDETIAEVGGRNYVVLLAHCASSVTAGEPPSVSQIAKLTGYTLPTVRKAYRELKQKKILL</sequence>
<dbReference type="EMBL" id="CP147247">
    <property type="protein sequence ID" value="WYJ88806.1"/>
    <property type="molecule type" value="Genomic_DNA"/>
</dbReference>
<accession>A0A242KCG1</accession>
<keyword evidence="3" id="KW-1185">Reference proteome</keyword>
<evidence type="ECO:0000313" key="3">
    <source>
        <dbReference type="Proteomes" id="UP000195141"/>
    </source>
</evidence>
<evidence type="ECO:0000313" key="1">
    <source>
        <dbReference type="EMBL" id="OTP18747.1"/>
    </source>
</evidence>
<dbReference type="Proteomes" id="UP000195141">
    <property type="component" value="Chromosome"/>
</dbReference>
<dbReference type="AlphaFoldDB" id="A0A242KCG1"/>
<evidence type="ECO:0000313" key="2">
    <source>
        <dbReference type="EMBL" id="WYJ88806.1"/>
    </source>
</evidence>
<dbReference type="RefSeq" id="WP_086347700.1">
    <property type="nucleotide sequence ID" value="NZ_CP147247.1"/>
</dbReference>